<proteinExistence type="predicted"/>
<evidence type="ECO:0000256" key="1">
    <source>
        <dbReference type="SAM" id="MobiDB-lite"/>
    </source>
</evidence>
<accession>A0A9W9BP98</accession>
<gene>
    <name evidence="2" type="ORF">N0V84_006502</name>
</gene>
<dbReference type="AlphaFoldDB" id="A0A9W9BP98"/>
<dbReference type="Proteomes" id="UP001140502">
    <property type="component" value="Unassembled WGS sequence"/>
</dbReference>
<feature type="compositionally biased region" description="Polar residues" evidence="1">
    <location>
        <begin position="1"/>
        <end position="13"/>
    </location>
</feature>
<feature type="compositionally biased region" description="Low complexity" evidence="1">
    <location>
        <begin position="32"/>
        <end position="49"/>
    </location>
</feature>
<feature type="compositionally biased region" description="Polar residues" evidence="1">
    <location>
        <begin position="22"/>
        <end position="31"/>
    </location>
</feature>
<evidence type="ECO:0000313" key="2">
    <source>
        <dbReference type="EMBL" id="KAJ4319140.1"/>
    </source>
</evidence>
<organism evidence="2 3">
    <name type="scientific">Fusarium piperis</name>
    <dbReference type="NCBI Taxonomy" id="1435070"/>
    <lineage>
        <taxon>Eukaryota</taxon>
        <taxon>Fungi</taxon>
        <taxon>Dikarya</taxon>
        <taxon>Ascomycota</taxon>
        <taxon>Pezizomycotina</taxon>
        <taxon>Sordariomycetes</taxon>
        <taxon>Hypocreomycetidae</taxon>
        <taxon>Hypocreales</taxon>
        <taxon>Nectriaceae</taxon>
        <taxon>Fusarium</taxon>
        <taxon>Fusarium solani species complex</taxon>
    </lineage>
</organism>
<keyword evidence="3" id="KW-1185">Reference proteome</keyword>
<dbReference type="EMBL" id="JAPEUR010000129">
    <property type="protein sequence ID" value="KAJ4319140.1"/>
    <property type="molecule type" value="Genomic_DNA"/>
</dbReference>
<dbReference type="OrthoDB" id="3474066at2759"/>
<evidence type="ECO:0000313" key="3">
    <source>
        <dbReference type="Proteomes" id="UP001140502"/>
    </source>
</evidence>
<dbReference type="InterPro" id="IPR052973">
    <property type="entry name" value="Fungal_sec-metab_reg_TF"/>
</dbReference>
<dbReference type="PANTHER" id="PTHR35392:SF3">
    <property type="entry name" value="ZN(2)-C6 FUNGAL-TYPE DOMAIN-CONTAINING PROTEIN"/>
    <property type="match status" value="1"/>
</dbReference>
<sequence length="585" mass="66245">MAPERGSTSSQGSLEKLPASTPFDQNQEQYGSSSSWADSASASGPSSTSPITKRIADLSLLLCPCCGYGLRQPDVPDQSTPYVAEKQPSLQIAPPEPYSDTVLGLEPQSTFDYQQPDLTSAPLTSFPLLPDQTTLATPLISDAGPSQLHQLPAGDFYPNQPLKQETQLESQPMIPSQHLMTQNLTQVGYGPDANLCENNPDEEGGPCLTCKKVSNSRAGRFPCLRYKITDIRLFKPGQVPGYEWTRRWNNNISDPIQNWASDELKTIYISEGLSNKCVKIEVRRFIPQAGDKLDRTWDHEGTKRSASIPPYALVNLEEVKEAYQNHIRDSMKDAFTRLLGPRNGLLFKTYERAWHIYQDQSTSAECHDLLRQTLMLWMSVRLTTRSSFIVGNETLGMRRDILDETSPNHGMIPLPPVLGAQLDLILIHHIQTRLRRELLDKLQKMMSKNKQSTWLVTYLVVFILLHNTALITAHDAGYAKKHGMKRRFAREEKVKEYHLGANILLAHFHYCNKGIYPFSEDCKDQDLRTLAGLDEEKIKFVHTTSSCARRNRPEWEGIRQAGVYENDYFFVSQLFEANWQPRTTI</sequence>
<name>A0A9W9BP98_9HYPO</name>
<feature type="region of interest" description="Disordered" evidence="1">
    <location>
        <begin position="77"/>
        <end position="98"/>
    </location>
</feature>
<protein>
    <submittedName>
        <fullName evidence="2">Uncharacterized protein</fullName>
    </submittedName>
</protein>
<reference evidence="2" key="1">
    <citation type="submission" date="2022-10" db="EMBL/GenBank/DDBJ databases">
        <title>Tapping the CABI collections for fungal endophytes: first genome assemblies for Collariella, Neodidymelliopsis, Ascochyta clinopodiicola, Didymella pomorum, Didymosphaeria variabile, Neocosmospora piperis and Neocucurbitaria cava.</title>
        <authorList>
            <person name="Hill R."/>
        </authorList>
    </citation>
    <scope>NUCLEOTIDE SEQUENCE</scope>
    <source>
        <strain evidence="2">IMI 366586</strain>
    </source>
</reference>
<comment type="caution">
    <text evidence="2">The sequence shown here is derived from an EMBL/GenBank/DDBJ whole genome shotgun (WGS) entry which is preliminary data.</text>
</comment>
<dbReference type="PANTHER" id="PTHR35392">
    <property type="entry name" value="ZN(II)2CYS6 TRANSCRIPTION FACTOR (EUROFUNG)-RELATED-RELATED"/>
    <property type="match status" value="1"/>
</dbReference>
<feature type="region of interest" description="Disordered" evidence="1">
    <location>
        <begin position="1"/>
        <end position="50"/>
    </location>
</feature>